<dbReference type="PANTHER" id="PTHR47099:SF1">
    <property type="entry name" value="METHYLCOBAMIDE:COM METHYLTRANSFERASE MTBA"/>
    <property type="match status" value="1"/>
</dbReference>
<dbReference type="RefSeq" id="WP_103081306.1">
    <property type="nucleotide sequence ID" value="NZ_CP021850.1"/>
</dbReference>
<dbReference type="InterPro" id="IPR000257">
    <property type="entry name" value="Uroporphyrinogen_deCOase"/>
</dbReference>
<keyword evidence="3" id="KW-1185">Reference proteome</keyword>
<dbReference type="InterPro" id="IPR052024">
    <property type="entry name" value="Methanogen_methyltrans"/>
</dbReference>
<reference evidence="2 3" key="1">
    <citation type="submission" date="2017-06" db="EMBL/GenBank/DDBJ databases">
        <title>Investigating the central metabolism of Clostridium thermosuccinogenes.</title>
        <authorList>
            <person name="Koendjbiharie J.G."/>
            <person name="van Kranenburg R."/>
        </authorList>
    </citation>
    <scope>NUCLEOTIDE SEQUENCE [LARGE SCALE GENOMIC DNA]</scope>
    <source>
        <strain evidence="2 3">DSM 5806</strain>
    </source>
</reference>
<dbReference type="EMBL" id="NIOJ01000018">
    <property type="protein sequence ID" value="PNT99491.1"/>
    <property type="molecule type" value="Genomic_DNA"/>
</dbReference>
<dbReference type="KEGG" id="cthd:CDO33_14785"/>
<accession>A0A2K2F4Z5</accession>
<dbReference type="PANTHER" id="PTHR47099">
    <property type="entry name" value="METHYLCOBAMIDE:COM METHYLTRANSFERASE MTBA"/>
    <property type="match status" value="1"/>
</dbReference>
<proteinExistence type="predicted"/>
<sequence>MTPKERAVAALTLKVPDKVPTFELEFQLEEEMFGRKFITEDLYPQNLAKLSQKEKEAKIYDLAQYFVHVYSSLEYSIIPGYGPGDMSRFWSEGILPDEMKLFLKYLRELIGDTMMIGFHGDGTFAIPDGDKMYEFAYAIADDPDGVKAKAEDMAQRAIKRNKVLQENGVDCLFLCSDYCYNTGPFVSPAMFEEFIQPYLYKIIDEARKDGLYTIKHTDGNIMPILDQLVECKPHALHSIDPMAGVDIREVKRLVGDKVCLCGNVHCAALQTGTDEEVIASAEYCLTYGKPGGGYIFCTSNIPFKGMNPERYKLILDVWKRMRDY</sequence>
<gene>
    <name evidence="2" type="ORF">CDQ84_08490</name>
</gene>
<name>A0A2K2F4Z5_9CLOT</name>
<dbReference type="SUPFAM" id="SSF51726">
    <property type="entry name" value="UROD/MetE-like"/>
    <property type="match status" value="1"/>
</dbReference>
<protein>
    <recommendedName>
        <fullName evidence="1">Uroporphyrinogen decarboxylase (URO-D) domain-containing protein</fullName>
    </recommendedName>
</protein>
<dbReference type="AlphaFoldDB" id="A0A2K2F4Z5"/>
<dbReference type="Proteomes" id="UP000236151">
    <property type="component" value="Unassembled WGS sequence"/>
</dbReference>
<dbReference type="Pfam" id="PF01208">
    <property type="entry name" value="URO-D"/>
    <property type="match status" value="1"/>
</dbReference>
<dbReference type="InterPro" id="IPR038071">
    <property type="entry name" value="UROD/MetE-like_sf"/>
</dbReference>
<evidence type="ECO:0000259" key="1">
    <source>
        <dbReference type="Pfam" id="PF01208"/>
    </source>
</evidence>
<evidence type="ECO:0000313" key="3">
    <source>
        <dbReference type="Proteomes" id="UP000236151"/>
    </source>
</evidence>
<dbReference type="Gene3D" id="3.20.20.210">
    <property type="match status" value="1"/>
</dbReference>
<organism evidence="2 3">
    <name type="scientific">Clostridium thermosuccinogenes</name>
    <dbReference type="NCBI Taxonomy" id="84032"/>
    <lineage>
        <taxon>Bacteria</taxon>
        <taxon>Bacillati</taxon>
        <taxon>Bacillota</taxon>
        <taxon>Clostridia</taxon>
        <taxon>Eubacteriales</taxon>
        <taxon>Clostridiaceae</taxon>
        <taxon>Clostridium</taxon>
    </lineage>
</organism>
<comment type="caution">
    <text evidence="2">The sequence shown here is derived from an EMBL/GenBank/DDBJ whole genome shotgun (WGS) entry which is preliminary data.</text>
</comment>
<evidence type="ECO:0000313" key="2">
    <source>
        <dbReference type="EMBL" id="PNT99491.1"/>
    </source>
</evidence>
<dbReference type="GO" id="GO:0006779">
    <property type="term" value="P:porphyrin-containing compound biosynthetic process"/>
    <property type="evidence" value="ECO:0007669"/>
    <property type="project" value="InterPro"/>
</dbReference>
<dbReference type="OrthoDB" id="9780425at2"/>
<dbReference type="GO" id="GO:0004853">
    <property type="term" value="F:uroporphyrinogen decarboxylase activity"/>
    <property type="evidence" value="ECO:0007669"/>
    <property type="project" value="InterPro"/>
</dbReference>
<feature type="domain" description="Uroporphyrinogen decarboxylase (URO-D)" evidence="1">
    <location>
        <begin position="138"/>
        <end position="312"/>
    </location>
</feature>